<dbReference type="NCBIfam" id="TIGR01444">
    <property type="entry name" value="fkbM_fam"/>
    <property type="match status" value="1"/>
</dbReference>
<name>A0ABU3GW97_9SPHI</name>
<organism evidence="2 3">
    <name type="scientific">Mucilaginibacter terrae</name>
    <dbReference type="NCBI Taxonomy" id="1955052"/>
    <lineage>
        <taxon>Bacteria</taxon>
        <taxon>Pseudomonadati</taxon>
        <taxon>Bacteroidota</taxon>
        <taxon>Sphingobacteriia</taxon>
        <taxon>Sphingobacteriales</taxon>
        <taxon>Sphingobacteriaceae</taxon>
        <taxon>Mucilaginibacter</taxon>
    </lineage>
</organism>
<dbReference type="Proteomes" id="UP001258315">
    <property type="component" value="Unassembled WGS sequence"/>
</dbReference>
<comment type="caution">
    <text evidence="2">The sequence shown here is derived from an EMBL/GenBank/DDBJ whole genome shotgun (WGS) entry which is preliminary data.</text>
</comment>
<dbReference type="InterPro" id="IPR029063">
    <property type="entry name" value="SAM-dependent_MTases_sf"/>
</dbReference>
<dbReference type="PANTHER" id="PTHR34203:SF15">
    <property type="entry name" value="SLL1173 PROTEIN"/>
    <property type="match status" value="1"/>
</dbReference>
<dbReference type="GO" id="GO:0032259">
    <property type="term" value="P:methylation"/>
    <property type="evidence" value="ECO:0007669"/>
    <property type="project" value="UniProtKB-KW"/>
</dbReference>
<dbReference type="InterPro" id="IPR052514">
    <property type="entry name" value="SAM-dependent_MTase"/>
</dbReference>
<feature type="domain" description="Methyltransferase FkbM" evidence="1">
    <location>
        <begin position="81"/>
        <end position="234"/>
    </location>
</feature>
<proteinExistence type="predicted"/>
<dbReference type="Pfam" id="PF05050">
    <property type="entry name" value="Methyltransf_21"/>
    <property type="match status" value="1"/>
</dbReference>
<dbReference type="Gene3D" id="3.40.50.150">
    <property type="entry name" value="Vaccinia Virus protein VP39"/>
    <property type="match status" value="1"/>
</dbReference>
<keyword evidence="3" id="KW-1185">Reference proteome</keyword>
<reference evidence="3" key="1">
    <citation type="submission" date="2023-07" db="EMBL/GenBank/DDBJ databases">
        <title>Functional and genomic diversity of the sorghum phyllosphere microbiome.</title>
        <authorList>
            <person name="Shade A."/>
        </authorList>
    </citation>
    <scope>NUCLEOTIDE SEQUENCE [LARGE SCALE GENOMIC DNA]</scope>
    <source>
        <strain evidence="3">SORGH_AS_0422</strain>
    </source>
</reference>
<keyword evidence="2" id="KW-0808">Transferase</keyword>
<dbReference type="InterPro" id="IPR006342">
    <property type="entry name" value="FkbM_mtfrase"/>
</dbReference>
<dbReference type="PANTHER" id="PTHR34203">
    <property type="entry name" value="METHYLTRANSFERASE, FKBM FAMILY PROTEIN"/>
    <property type="match status" value="1"/>
</dbReference>
<dbReference type="SUPFAM" id="SSF53335">
    <property type="entry name" value="S-adenosyl-L-methionine-dependent methyltransferases"/>
    <property type="match status" value="1"/>
</dbReference>
<protein>
    <submittedName>
        <fullName evidence="2">FkbM family methyltransferase</fullName>
    </submittedName>
</protein>
<dbReference type="GO" id="GO:0008168">
    <property type="term" value="F:methyltransferase activity"/>
    <property type="evidence" value="ECO:0007669"/>
    <property type="project" value="UniProtKB-KW"/>
</dbReference>
<evidence type="ECO:0000313" key="3">
    <source>
        <dbReference type="Proteomes" id="UP001258315"/>
    </source>
</evidence>
<evidence type="ECO:0000313" key="2">
    <source>
        <dbReference type="EMBL" id="MDT3403945.1"/>
    </source>
</evidence>
<sequence length="300" mass="34274">MFTVIFTAAKFQLTIMKIKNLFKKNNAPTDLKQVKVGQYTLWANAQHPIQSYLETHKYYSRNLPRLAKYIEEKYSSYSIIDVGSNIGDSVALIRSADVKQPIFCFEGEHEYYKLLQTNLQQFNNVTAYEAFLGENNETKSGATEVSDGTAKLNLKAGSEIEVKSLTDLAIANNINNIKLLKIDTDGFDFKILRGAITLIEKNKTILFFEYDAAYLEEQGENGVTMFKILNKSGYNKLLFYDNFGKLLINLTTIDTDQITLLYNYMRKKEGAFPYYDVIAFHCEDDDLADKVIAAEVDFFK</sequence>
<keyword evidence="2" id="KW-0489">Methyltransferase</keyword>
<gene>
    <name evidence="2" type="ORF">QE417_003017</name>
</gene>
<evidence type="ECO:0000259" key="1">
    <source>
        <dbReference type="Pfam" id="PF05050"/>
    </source>
</evidence>
<accession>A0ABU3GW97</accession>
<dbReference type="EMBL" id="JAVLVU010000001">
    <property type="protein sequence ID" value="MDT3403945.1"/>
    <property type="molecule type" value="Genomic_DNA"/>
</dbReference>